<dbReference type="Gene3D" id="3.40.50.410">
    <property type="entry name" value="von Willebrand factor, type A domain"/>
    <property type="match status" value="1"/>
</dbReference>
<reference evidence="2" key="1">
    <citation type="submission" date="2024-07" db="EMBL/GenBank/DDBJ databases">
        <title>Genome Analysis of a Potential Novel Vibrio Species Secreting pH- and Thermo-stable Alginate Lyase and its Application in Producing Alginate Oligosaccharides.</title>
        <authorList>
            <person name="Huang H."/>
            <person name="Bao K."/>
        </authorList>
    </citation>
    <scope>NUCLEOTIDE SEQUENCE</scope>
    <source>
        <strain evidence="2">HB236076</strain>
        <plasmid evidence="2">p-HB236076</plasmid>
    </source>
</reference>
<dbReference type="PROSITE" id="PS50234">
    <property type="entry name" value="VWFA"/>
    <property type="match status" value="1"/>
</dbReference>
<feature type="domain" description="VWFA" evidence="1">
    <location>
        <begin position="90"/>
        <end position="284"/>
    </location>
</feature>
<geneLocation type="plasmid" evidence="2">
    <name>p-HB236076</name>
</geneLocation>
<protein>
    <submittedName>
        <fullName evidence="2">VWA domain-containing protein</fullName>
    </submittedName>
</protein>
<proteinExistence type="predicted"/>
<dbReference type="RefSeq" id="WP_306099256.1">
    <property type="nucleotide sequence ID" value="NZ_CP162602.1"/>
</dbReference>
<dbReference type="AlphaFoldDB" id="A0AB39HK96"/>
<dbReference type="SUPFAM" id="SSF53300">
    <property type="entry name" value="vWA-like"/>
    <property type="match status" value="1"/>
</dbReference>
<dbReference type="InterPro" id="IPR036465">
    <property type="entry name" value="vWFA_dom_sf"/>
</dbReference>
<dbReference type="InterPro" id="IPR002035">
    <property type="entry name" value="VWF_A"/>
</dbReference>
<dbReference type="Pfam" id="PF00092">
    <property type="entry name" value="VWA"/>
    <property type="match status" value="1"/>
</dbReference>
<evidence type="ECO:0000259" key="1">
    <source>
        <dbReference type="PROSITE" id="PS50234"/>
    </source>
</evidence>
<accession>A0AB39HK96</accession>
<keyword evidence="2" id="KW-0614">Plasmid</keyword>
<dbReference type="PANTHER" id="PTHR22550">
    <property type="entry name" value="SPORE GERMINATION PROTEIN"/>
    <property type="match status" value="1"/>
</dbReference>
<gene>
    <name evidence="2" type="ORF">AB0763_15035</name>
</gene>
<dbReference type="PANTHER" id="PTHR22550:SF18">
    <property type="entry name" value="VWFA DOMAIN-CONTAINING PROTEIN"/>
    <property type="match status" value="1"/>
</dbReference>
<name>A0AB39HK96_9VIBR</name>
<dbReference type="EMBL" id="CP162602">
    <property type="protein sequence ID" value="XDK27077.1"/>
    <property type="molecule type" value="Genomic_DNA"/>
</dbReference>
<organism evidence="2">
    <name type="scientific">Vibrio sp. HB236076</name>
    <dbReference type="NCBI Taxonomy" id="3232307"/>
    <lineage>
        <taxon>Bacteria</taxon>
        <taxon>Pseudomonadati</taxon>
        <taxon>Pseudomonadota</taxon>
        <taxon>Gammaproteobacteria</taxon>
        <taxon>Vibrionales</taxon>
        <taxon>Vibrionaceae</taxon>
        <taxon>Vibrio</taxon>
    </lineage>
</organism>
<dbReference type="SMART" id="SM00327">
    <property type="entry name" value="VWA"/>
    <property type="match status" value="1"/>
</dbReference>
<dbReference type="InterPro" id="IPR050768">
    <property type="entry name" value="UPF0353/GerABKA_families"/>
</dbReference>
<sequence>MSDWLSAFSFQWWWAWLALPLPWFVYRFWPPLPKPGGVQIGYLSDSESSPTQVSPVLKLLLCLSWFMLIAACARPIWLGDPITFHPKQRDLMLVVDLSGSMAQEDMKLGDEYIDRLSATKTVLKHFIQKRQGDRLGLILFADHAYLQTPLTFDRQTIEKQLDRTVIGLVGQQTALGDGIGLATKTFIDDDAPQRVMIVLSDGSNNAGVLSPNEAAQLAKKYHATIYTVGLGAGEMLVKQFFMTRKVNTAEDLDEKTLQQVADLTGGQYFRARDTEDLEQIYNTINQLEPVTGQSQTWRPQTDWFHYPLAASLVLSLIVFAWRRLH</sequence>
<dbReference type="CDD" id="cd01467">
    <property type="entry name" value="vWA_BatA_type"/>
    <property type="match status" value="1"/>
</dbReference>
<dbReference type="InterPro" id="IPR033881">
    <property type="entry name" value="vWA_BatA_type"/>
</dbReference>
<dbReference type="KEGG" id="vih:AB0763_15035"/>
<evidence type="ECO:0000313" key="2">
    <source>
        <dbReference type="EMBL" id="XDK27077.1"/>
    </source>
</evidence>